<evidence type="ECO:0000313" key="1">
    <source>
        <dbReference type="EMBL" id="AKN37726.1"/>
    </source>
</evidence>
<dbReference type="InterPro" id="IPR036687">
    <property type="entry name" value="DinI-like_sf"/>
</dbReference>
<dbReference type="GO" id="GO:0009432">
    <property type="term" value="P:SOS response"/>
    <property type="evidence" value="ECO:0007669"/>
    <property type="project" value="TreeGrafter"/>
</dbReference>
<dbReference type="Pfam" id="PF06183">
    <property type="entry name" value="DinI"/>
    <property type="match status" value="1"/>
</dbReference>
<dbReference type="EMBL" id="KP795547">
    <property type="protein sequence ID" value="AKN37726.1"/>
    <property type="molecule type" value="Genomic_DNA"/>
</dbReference>
<dbReference type="InterPro" id="IPR010391">
    <property type="entry name" value="DNA_damage-inducible_DinI-like"/>
</dbReference>
<dbReference type="SUPFAM" id="SSF54857">
    <property type="entry name" value="DNA damage-inducible protein DinI"/>
    <property type="match status" value="1"/>
</dbReference>
<reference evidence="1" key="1">
    <citation type="journal article" date="2015" name="MBio">
        <title>Eco-Evolutionary Dynamics of Episomes among Ecologically Cohesive Bacterial Populations.</title>
        <authorList>
            <person name="Xue H."/>
            <person name="Cordero O.X."/>
            <person name="Camas F.M."/>
            <person name="Trimble W."/>
            <person name="Meyer F."/>
            <person name="Guglielmini J."/>
            <person name="Rocha E.P."/>
            <person name="Polz M.F."/>
        </authorList>
    </citation>
    <scope>NUCLEOTIDE SEQUENCE</scope>
    <source>
        <strain evidence="1">FF_375</strain>
    </source>
</reference>
<accession>A0A0H3ZW55</accession>
<evidence type="ECO:0008006" key="2">
    <source>
        <dbReference type="Google" id="ProtNLM"/>
    </source>
</evidence>
<organism evidence="1">
    <name type="scientific">Vibrio tasmaniensis</name>
    <dbReference type="NCBI Taxonomy" id="212663"/>
    <lineage>
        <taxon>Bacteria</taxon>
        <taxon>Pseudomonadati</taxon>
        <taxon>Pseudomonadota</taxon>
        <taxon>Gammaproteobacteria</taxon>
        <taxon>Vibrionales</taxon>
        <taxon>Vibrionaceae</taxon>
        <taxon>Vibrio</taxon>
    </lineage>
</organism>
<dbReference type="Gene3D" id="3.30.910.10">
    <property type="entry name" value="DinI-like"/>
    <property type="match status" value="1"/>
</dbReference>
<sequence>MRVEMMVDEKVLPKGGLGKITEELERRLKPLYPDALIRVRKGTNNNLEVYSRDKDEKKRVNKVIEQAFNEADEWLLV</sequence>
<dbReference type="PANTHER" id="PTHR36572:SF2">
    <property type="entry name" value="DNA DAMAGE-INDUCIBLE PROTEIN I"/>
    <property type="match status" value="1"/>
</dbReference>
<dbReference type="AlphaFoldDB" id="A0A0H3ZW55"/>
<proteinExistence type="predicted"/>
<name>A0A0H3ZW55_9VIBR</name>
<protein>
    <recommendedName>
        <fullName evidence="2">Damage-inducible protein DinI</fullName>
    </recommendedName>
</protein>
<dbReference type="PANTHER" id="PTHR36572">
    <property type="entry name" value="DNA DAMAGE-INDUCIBLE PROTEIN I-RELATED"/>
    <property type="match status" value="1"/>
</dbReference>